<feature type="domain" description="ABC transporter" evidence="6">
    <location>
        <begin position="2"/>
        <end position="239"/>
    </location>
</feature>
<dbReference type="EMBL" id="PVTE01000018">
    <property type="protein sequence ID" value="PRY34178.1"/>
    <property type="molecule type" value="Genomic_DNA"/>
</dbReference>
<evidence type="ECO:0000313" key="8">
    <source>
        <dbReference type="Proteomes" id="UP000238375"/>
    </source>
</evidence>
<evidence type="ECO:0000256" key="5">
    <source>
        <dbReference type="ARBA" id="ARBA00037066"/>
    </source>
</evidence>
<evidence type="ECO:0000313" key="7">
    <source>
        <dbReference type="EMBL" id="PRY34178.1"/>
    </source>
</evidence>
<dbReference type="Pfam" id="PF00005">
    <property type="entry name" value="ABC_tran"/>
    <property type="match status" value="1"/>
</dbReference>
<keyword evidence="3 7" id="KW-0067">ATP-binding</keyword>
<evidence type="ECO:0000256" key="2">
    <source>
        <dbReference type="ARBA" id="ARBA00022741"/>
    </source>
</evidence>
<keyword evidence="1" id="KW-0813">Transport</keyword>
<dbReference type="SMART" id="SM00382">
    <property type="entry name" value="AAA"/>
    <property type="match status" value="1"/>
</dbReference>
<dbReference type="InterPro" id="IPR017871">
    <property type="entry name" value="ABC_transporter-like_CS"/>
</dbReference>
<comment type="function">
    <text evidence="5">Part of the ABC transporter complex HmuTUV involved in hemin import. Responsible for energy coupling to the transport system.</text>
</comment>
<gene>
    <name evidence="7" type="ORF">CLV58_11849</name>
</gene>
<dbReference type="Proteomes" id="UP000238375">
    <property type="component" value="Unassembled WGS sequence"/>
</dbReference>
<dbReference type="GO" id="GO:0005524">
    <property type="term" value="F:ATP binding"/>
    <property type="evidence" value="ECO:0007669"/>
    <property type="project" value="UniProtKB-KW"/>
</dbReference>
<keyword evidence="2" id="KW-0547">Nucleotide-binding</keyword>
<dbReference type="PROSITE" id="PS50893">
    <property type="entry name" value="ABC_TRANSPORTER_2"/>
    <property type="match status" value="1"/>
</dbReference>
<comment type="caution">
    <text evidence="7">The sequence shown here is derived from an EMBL/GenBank/DDBJ whole genome shotgun (WGS) entry which is preliminary data.</text>
</comment>
<dbReference type="InterPro" id="IPR003593">
    <property type="entry name" value="AAA+_ATPase"/>
</dbReference>
<accession>A0A2T0SL88</accession>
<dbReference type="PANTHER" id="PTHR42794">
    <property type="entry name" value="HEMIN IMPORT ATP-BINDING PROTEIN HMUV"/>
    <property type="match status" value="1"/>
</dbReference>
<dbReference type="InterPro" id="IPR027417">
    <property type="entry name" value="P-loop_NTPase"/>
</dbReference>
<reference evidence="7 8" key="1">
    <citation type="submission" date="2018-03" db="EMBL/GenBank/DDBJ databases">
        <title>Genomic Encyclopedia of Archaeal and Bacterial Type Strains, Phase II (KMG-II): from individual species to whole genera.</title>
        <authorList>
            <person name="Goeker M."/>
        </authorList>
    </citation>
    <scope>NUCLEOTIDE SEQUENCE [LARGE SCALE GENOMIC DNA]</scope>
    <source>
        <strain evidence="7 8">DSM 28354</strain>
    </source>
</reference>
<dbReference type="Gene3D" id="3.40.50.300">
    <property type="entry name" value="P-loop containing nucleotide triphosphate hydrolases"/>
    <property type="match status" value="1"/>
</dbReference>
<proteinExistence type="predicted"/>
<evidence type="ECO:0000256" key="3">
    <source>
        <dbReference type="ARBA" id="ARBA00022840"/>
    </source>
</evidence>
<dbReference type="InterPro" id="IPR003439">
    <property type="entry name" value="ABC_transporter-like_ATP-bd"/>
</dbReference>
<dbReference type="PROSITE" id="PS00211">
    <property type="entry name" value="ABC_TRANSPORTER_1"/>
    <property type="match status" value="1"/>
</dbReference>
<dbReference type="RefSeq" id="WP_106139468.1">
    <property type="nucleotide sequence ID" value="NZ_PVTE01000018.1"/>
</dbReference>
<dbReference type="SUPFAM" id="SSF52540">
    <property type="entry name" value="P-loop containing nucleoside triphosphate hydrolases"/>
    <property type="match status" value="1"/>
</dbReference>
<keyword evidence="4" id="KW-1278">Translocase</keyword>
<dbReference type="GO" id="GO:0016887">
    <property type="term" value="F:ATP hydrolysis activity"/>
    <property type="evidence" value="ECO:0007669"/>
    <property type="project" value="InterPro"/>
</dbReference>
<dbReference type="CDD" id="cd03214">
    <property type="entry name" value="ABC_Iron-Siderophores_B12_Hemin"/>
    <property type="match status" value="1"/>
</dbReference>
<protein>
    <submittedName>
        <fullName evidence="7">Iron complex transport system ATP-binding protein</fullName>
    </submittedName>
</protein>
<dbReference type="FunFam" id="3.40.50.300:FF:000134">
    <property type="entry name" value="Iron-enterobactin ABC transporter ATP-binding protein"/>
    <property type="match status" value="1"/>
</dbReference>
<name>A0A2T0SL88_9BACT</name>
<evidence type="ECO:0000256" key="1">
    <source>
        <dbReference type="ARBA" id="ARBA00022448"/>
    </source>
</evidence>
<dbReference type="NCBIfam" id="NF010068">
    <property type="entry name" value="PRK13548.1"/>
    <property type="match status" value="1"/>
</dbReference>
<evidence type="ECO:0000256" key="4">
    <source>
        <dbReference type="ARBA" id="ARBA00022967"/>
    </source>
</evidence>
<keyword evidence="8" id="KW-1185">Reference proteome</keyword>
<sequence length="258" mass="28462">MLQTEQLTYRIDKRTLVNSVSMRARAGELLAIVGPNGAGKSTLLRLCAGELKPASGQVSWGGQPLWAHSASELARLRGFLHQQNTLAFPFRVDELVLMGRYPHHGAHPSSADYAIAEDALRMVDMSAFASRIVTTLSGGEQQRVQLARILAQLWDVNEGLLLLDEPTTGLDLLHQHQLLDIARQMARRGYTVVAVLHDLNMAAQYADRLLLLRSGRVEALGAPRDVLTETLVERVFNVPVQILDNPRTHSPMVVVGRV</sequence>
<organism evidence="7 8">
    <name type="scientific">Spirosoma oryzae</name>
    <dbReference type="NCBI Taxonomy" id="1469603"/>
    <lineage>
        <taxon>Bacteria</taxon>
        <taxon>Pseudomonadati</taxon>
        <taxon>Bacteroidota</taxon>
        <taxon>Cytophagia</taxon>
        <taxon>Cytophagales</taxon>
        <taxon>Cytophagaceae</taxon>
        <taxon>Spirosoma</taxon>
    </lineage>
</organism>
<evidence type="ECO:0000259" key="6">
    <source>
        <dbReference type="PROSITE" id="PS50893"/>
    </source>
</evidence>
<dbReference type="AlphaFoldDB" id="A0A2T0SL88"/>
<dbReference type="PANTHER" id="PTHR42794:SF1">
    <property type="entry name" value="HEMIN IMPORT ATP-BINDING PROTEIN HMUV"/>
    <property type="match status" value="1"/>
</dbReference>
<dbReference type="OrthoDB" id="9806726at2"/>